<gene>
    <name evidence="4" type="ORF">mr_0616</name>
</gene>
<accession>A0A3Q9B1B2</accession>
<dbReference type="GO" id="GO:0005829">
    <property type="term" value="C:cytosol"/>
    <property type="evidence" value="ECO:0007669"/>
    <property type="project" value="TreeGrafter"/>
</dbReference>
<dbReference type="GO" id="GO:0019305">
    <property type="term" value="P:dTDP-rhamnose biosynthetic process"/>
    <property type="evidence" value="ECO:0007669"/>
    <property type="project" value="TreeGrafter"/>
</dbReference>
<dbReference type="Pfam" id="PF00908">
    <property type="entry name" value="dTDP_sugar_isom"/>
    <property type="match status" value="1"/>
</dbReference>
<dbReference type="AlphaFoldDB" id="A0A3Q9B1B2"/>
<dbReference type="GO" id="GO:0000271">
    <property type="term" value="P:polysaccharide biosynthetic process"/>
    <property type="evidence" value="ECO:0007669"/>
    <property type="project" value="TreeGrafter"/>
</dbReference>
<name>A0A3Q9B1B2_9ACTN</name>
<dbReference type="InterPro" id="IPR000888">
    <property type="entry name" value="RmlC-like"/>
</dbReference>
<feature type="site" description="Participates in a stacking interaction with the thymidine ring of dTDP-4-oxo-6-deoxyglucose" evidence="3">
    <location>
        <position position="138"/>
    </location>
</feature>
<evidence type="ECO:0000313" key="4">
    <source>
        <dbReference type="EMBL" id="AZO92751.1"/>
    </source>
</evidence>
<evidence type="ECO:0000256" key="1">
    <source>
        <dbReference type="ARBA" id="ARBA00010154"/>
    </source>
</evidence>
<proteinExistence type="inferred from homology"/>
<protein>
    <submittedName>
        <fullName evidence="4">Rif-Orf8</fullName>
    </submittedName>
</protein>
<dbReference type="Gene3D" id="2.60.120.10">
    <property type="entry name" value="Jelly Rolls"/>
    <property type="match status" value="1"/>
</dbReference>
<dbReference type="SUPFAM" id="SSF51182">
    <property type="entry name" value="RmlC-like cupins"/>
    <property type="match status" value="1"/>
</dbReference>
<feature type="active site" description="Proton donor" evidence="2">
    <location>
        <position position="132"/>
    </location>
</feature>
<evidence type="ECO:0000256" key="2">
    <source>
        <dbReference type="PIRSR" id="PIRSR600888-1"/>
    </source>
</evidence>
<dbReference type="EMBL" id="MH311780">
    <property type="protein sequence ID" value="AZO92751.1"/>
    <property type="molecule type" value="Genomic_DNA"/>
</dbReference>
<dbReference type="PANTHER" id="PTHR21047:SF2">
    <property type="entry name" value="THYMIDINE DIPHOSPHO-4-KETO-RHAMNOSE 3,5-EPIMERASE"/>
    <property type="match status" value="1"/>
</dbReference>
<reference evidence="4" key="1">
    <citation type="journal article" date="2018" name="Appl. Environ. Microbiol.">
        <title>Discovery of 16-demethylrifamycins by Removing Predominant Polyketide Biosynthetic Pathway in Micromonospora sp. TP-A0468.</title>
        <authorList>
            <person name="Zhou Q."/>
            <person name="Luo G.C."/>
            <person name="Zhang H."/>
            <person name="Tang G.L."/>
        </authorList>
    </citation>
    <scope>NUCLEOTIDE SEQUENCE</scope>
    <source>
        <strain evidence="4">TP-A0468</strain>
    </source>
</reference>
<dbReference type="InterPro" id="IPR014710">
    <property type="entry name" value="RmlC-like_jellyroll"/>
</dbReference>
<feature type="active site" description="Proton acceptor" evidence="2">
    <location>
        <position position="62"/>
    </location>
</feature>
<evidence type="ECO:0000256" key="3">
    <source>
        <dbReference type="PIRSR" id="PIRSR600888-3"/>
    </source>
</evidence>
<dbReference type="PANTHER" id="PTHR21047">
    <property type="entry name" value="DTDP-6-DEOXY-D-GLUCOSE-3,5 EPIMERASE"/>
    <property type="match status" value="1"/>
</dbReference>
<organism evidence="4">
    <name type="scientific">Micromonospora okii</name>
    <dbReference type="NCBI Taxonomy" id="1182970"/>
    <lineage>
        <taxon>Bacteria</taxon>
        <taxon>Bacillati</taxon>
        <taxon>Actinomycetota</taxon>
        <taxon>Actinomycetes</taxon>
        <taxon>Micromonosporales</taxon>
        <taxon>Micromonosporaceae</taxon>
        <taxon>Micromonospora</taxon>
    </lineage>
</organism>
<dbReference type="CDD" id="cd00438">
    <property type="entry name" value="cupin_RmlC"/>
    <property type="match status" value="1"/>
</dbReference>
<comment type="similarity">
    <text evidence="1">Belongs to the dTDP-4-dehydrorhamnose 3,5-epimerase family.</text>
</comment>
<dbReference type="GO" id="GO:0008830">
    <property type="term" value="F:dTDP-4-dehydrorhamnose 3,5-epimerase activity"/>
    <property type="evidence" value="ECO:0007669"/>
    <property type="project" value="InterPro"/>
</dbReference>
<dbReference type="InterPro" id="IPR011051">
    <property type="entry name" value="RmlC_Cupin_sf"/>
</dbReference>
<sequence length="241" mass="26703">MTVRPLTISGAYLVSSRSFPDERGDFFEVYREDVLTEVLGYRPRMAQTNYSTSRRNVLRGVHGAAVPPGLAKLVMCLRGSMLDFVVDVRTGSPTFGQWDMIVLDGRDASSVYVEEGLGHAFLALDDDTCVQYQLSGLYEPRDVVTVHPLDPEIGLPLAFAGTPILSDRDAAAPTLREAAERGLLPSYDACRALLDARRQPVDVVDAHARSQPRSMAWRTSRRRARQTRAALWRSPSARLPS</sequence>